<name>A0A7X9HSK2_UNCKA</name>
<evidence type="ECO:0000256" key="3">
    <source>
        <dbReference type="HAMAP-Rule" id="MF_01151"/>
    </source>
</evidence>
<comment type="caution">
    <text evidence="7">The sequence shown here is derived from an EMBL/GenBank/DDBJ whole genome shotgun (WGS) entry which is preliminary data.</text>
</comment>
<keyword evidence="6" id="KW-0175">Coiled coil</keyword>
<reference evidence="7 8" key="1">
    <citation type="journal article" date="2020" name="Biotechnol. Biofuels">
        <title>New insights from the biogas microbiome by comprehensive genome-resolved metagenomics of nearly 1600 species originating from multiple anaerobic digesters.</title>
        <authorList>
            <person name="Campanaro S."/>
            <person name="Treu L."/>
            <person name="Rodriguez-R L.M."/>
            <person name="Kovalovszki A."/>
            <person name="Ziels R.M."/>
            <person name="Maus I."/>
            <person name="Zhu X."/>
            <person name="Kougias P.G."/>
            <person name="Basile A."/>
            <person name="Luo G."/>
            <person name="Schluter A."/>
            <person name="Konstantinidis K.T."/>
            <person name="Angelidaki I."/>
        </authorList>
    </citation>
    <scope>NUCLEOTIDE SEQUENCE [LARGE SCALE GENOMIC DNA]</scope>
    <source>
        <strain evidence="7">AS27yjCOA_202</strain>
    </source>
</reference>
<comment type="subunit">
    <text evidence="3">Homodimer.</text>
</comment>
<dbReference type="InterPro" id="IPR009012">
    <property type="entry name" value="GrpE_head"/>
</dbReference>
<keyword evidence="2 3" id="KW-0143">Chaperone</keyword>
<dbReference type="GO" id="GO:0042803">
    <property type="term" value="F:protein homodimerization activity"/>
    <property type="evidence" value="ECO:0007669"/>
    <property type="project" value="InterPro"/>
</dbReference>
<evidence type="ECO:0000256" key="4">
    <source>
        <dbReference type="RuleBase" id="RU000639"/>
    </source>
</evidence>
<comment type="function">
    <text evidence="3 4">Participates actively in the response to hyperosmotic and heat shock by preventing the aggregation of stress-denatured proteins, in association with DnaK and GrpE. It is the nucleotide exchange factor for DnaK and may function as a thermosensor. Unfolded proteins bind initially to DnaJ; upon interaction with the DnaJ-bound protein, DnaK hydrolyzes its bound ATP, resulting in the formation of a stable complex. GrpE releases ADP from DnaK; ATP binding to DnaK triggers the release of the substrate protein, thus completing the reaction cycle. Several rounds of ATP-dependent interactions between DnaJ, DnaK and GrpE are required for fully efficient folding.</text>
</comment>
<dbReference type="Pfam" id="PF01025">
    <property type="entry name" value="GrpE"/>
    <property type="match status" value="1"/>
</dbReference>
<dbReference type="HAMAP" id="MF_01151">
    <property type="entry name" value="GrpE"/>
    <property type="match status" value="1"/>
</dbReference>
<dbReference type="AlphaFoldDB" id="A0A7X9HSK2"/>
<dbReference type="PRINTS" id="PR00773">
    <property type="entry name" value="GRPEPROTEIN"/>
</dbReference>
<proteinExistence type="inferred from homology"/>
<keyword evidence="3" id="KW-0963">Cytoplasm</keyword>
<evidence type="ECO:0000256" key="5">
    <source>
        <dbReference type="RuleBase" id="RU004478"/>
    </source>
</evidence>
<sequence>MKEVKDKKIEELEKCQKHIKHLEGKVKDLENNWKRALADYKNLEKRVLEDKEQLAFYIKKQTIEDILPFLDNLEKIGEHIKDKGLELTLKDFKQTLSFMGVEEIKALGKDFNSNEMEAVETGEGEKDKVLKVLSNGYLLNGKLLRPAKVVVGK</sequence>
<organism evidence="7 8">
    <name type="scientific">candidate division WWE3 bacterium</name>
    <dbReference type="NCBI Taxonomy" id="2053526"/>
    <lineage>
        <taxon>Bacteria</taxon>
        <taxon>Katanobacteria</taxon>
    </lineage>
</organism>
<dbReference type="GO" id="GO:0051087">
    <property type="term" value="F:protein-folding chaperone binding"/>
    <property type="evidence" value="ECO:0007669"/>
    <property type="project" value="InterPro"/>
</dbReference>
<dbReference type="Gene3D" id="3.90.20.20">
    <property type="match status" value="1"/>
</dbReference>
<dbReference type="InterPro" id="IPR000740">
    <property type="entry name" value="GrpE"/>
</dbReference>
<dbReference type="GO" id="GO:0006457">
    <property type="term" value="P:protein folding"/>
    <property type="evidence" value="ECO:0007669"/>
    <property type="project" value="InterPro"/>
</dbReference>
<dbReference type="PANTHER" id="PTHR21237:SF23">
    <property type="entry name" value="GRPE PROTEIN HOMOLOG, MITOCHONDRIAL"/>
    <property type="match status" value="1"/>
</dbReference>
<evidence type="ECO:0000256" key="1">
    <source>
        <dbReference type="ARBA" id="ARBA00009054"/>
    </source>
</evidence>
<dbReference type="InterPro" id="IPR013805">
    <property type="entry name" value="GrpE_CC"/>
</dbReference>
<evidence type="ECO:0000313" key="7">
    <source>
        <dbReference type="EMBL" id="NMB91743.1"/>
    </source>
</evidence>
<dbReference type="SUPFAM" id="SSF51064">
    <property type="entry name" value="Head domain of nucleotide exchange factor GrpE"/>
    <property type="match status" value="1"/>
</dbReference>
<dbReference type="PANTHER" id="PTHR21237">
    <property type="entry name" value="GRPE PROTEIN"/>
    <property type="match status" value="1"/>
</dbReference>
<protein>
    <recommendedName>
        <fullName evidence="3 4">Protein GrpE</fullName>
    </recommendedName>
    <alternativeName>
        <fullName evidence="3">HSP-70 cofactor</fullName>
    </alternativeName>
</protein>
<dbReference type="Proteomes" id="UP000590542">
    <property type="component" value="Unassembled WGS sequence"/>
</dbReference>
<dbReference type="Gene3D" id="2.30.22.10">
    <property type="entry name" value="Head domain of nucleotide exchange factor GrpE"/>
    <property type="match status" value="1"/>
</dbReference>
<dbReference type="GO" id="GO:0005737">
    <property type="term" value="C:cytoplasm"/>
    <property type="evidence" value="ECO:0007669"/>
    <property type="project" value="UniProtKB-SubCell"/>
</dbReference>
<accession>A0A7X9HSK2</accession>
<dbReference type="EMBL" id="JAAZNV010000009">
    <property type="protein sequence ID" value="NMB91743.1"/>
    <property type="molecule type" value="Genomic_DNA"/>
</dbReference>
<evidence type="ECO:0000256" key="2">
    <source>
        <dbReference type="ARBA" id="ARBA00023186"/>
    </source>
</evidence>
<dbReference type="SUPFAM" id="SSF58014">
    <property type="entry name" value="Coiled-coil domain of nucleotide exchange factor GrpE"/>
    <property type="match status" value="1"/>
</dbReference>
<comment type="subcellular location">
    <subcellularLocation>
        <location evidence="3">Cytoplasm</location>
    </subcellularLocation>
</comment>
<comment type="similarity">
    <text evidence="1 3 5">Belongs to the GrpE family.</text>
</comment>
<dbReference type="PROSITE" id="PS01071">
    <property type="entry name" value="GRPE"/>
    <property type="match status" value="1"/>
</dbReference>
<evidence type="ECO:0000313" key="8">
    <source>
        <dbReference type="Proteomes" id="UP000590542"/>
    </source>
</evidence>
<keyword evidence="3 4" id="KW-0346">Stress response</keyword>
<dbReference type="GO" id="GO:0051082">
    <property type="term" value="F:unfolded protein binding"/>
    <property type="evidence" value="ECO:0007669"/>
    <property type="project" value="TreeGrafter"/>
</dbReference>
<feature type="coiled-coil region" evidence="6">
    <location>
        <begin position="5"/>
        <end position="60"/>
    </location>
</feature>
<gene>
    <name evidence="3" type="primary">grpE</name>
    <name evidence="7" type="ORF">GYA37_02760</name>
</gene>
<evidence type="ECO:0000256" key="6">
    <source>
        <dbReference type="SAM" id="Coils"/>
    </source>
</evidence>
<dbReference type="GO" id="GO:0000774">
    <property type="term" value="F:adenyl-nucleotide exchange factor activity"/>
    <property type="evidence" value="ECO:0007669"/>
    <property type="project" value="InterPro"/>
</dbReference>
<dbReference type="CDD" id="cd00446">
    <property type="entry name" value="GrpE"/>
    <property type="match status" value="1"/>
</dbReference>